<proteinExistence type="predicted"/>
<comment type="caution">
    <text evidence="1">The sequence shown here is derived from an EMBL/GenBank/DDBJ whole genome shotgun (WGS) entry which is preliminary data.</text>
</comment>
<sequence>MTMPNPEQLIATSSDLLQSLHDSLRRARRASESYLAQFEAELDINPDTTALKPQIAKLDGLIRDIQKVEKTLVEREQTPGAIGMVAFDLGAARDEIERRLAGLHAAIYDPDHAGGDG</sequence>
<evidence type="ECO:0000313" key="1">
    <source>
        <dbReference type="EMBL" id="KUP91725.1"/>
    </source>
</evidence>
<organism evidence="1 2">
    <name type="scientific">Tritonibacter horizontis</name>
    <dbReference type="NCBI Taxonomy" id="1768241"/>
    <lineage>
        <taxon>Bacteria</taxon>
        <taxon>Pseudomonadati</taxon>
        <taxon>Pseudomonadota</taxon>
        <taxon>Alphaproteobacteria</taxon>
        <taxon>Rhodobacterales</taxon>
        <taxon>Paracoccaceae</taxon>
        <taxon>Tritonibacter</taxon>
    </lineage>
</organism>
<dbReference type="EMBL" id="LPUY01000088">
    <property type="protein sequence ID" value="KUP91725.1"/>
    <property type="molecule type" value="Genomic_DNA"/>
</dbReference>
<reference evidence="1 2" key="1">
    <citation type="submission" date="2015-12" db="EMBL/GenBank/DDBJ databases">
        <title>Genome sequence of the marine Rhodobacteraceae strain O3.65, Candidatus Tritonibacter horizontis.</title>
        <authorList>
            <person name="Poehlein A."/>
            <person name="Giebel H.A."/>
            <person name="Voget S."/>
            <person name="Brinkhoff T."/>
        </authorList>
    </citation>
    <scope>NUCLEOTIDE SEQUENCE [LARGE SCALE GENOMIC DNA]</scope>
    <source>
        <strain evidence="1 2">O3.65</strain>
    </source>
</reference>
<keyword evidence="2" id="KW-1185">Reference proteome</keyword>
<gene>
    <name evidence="1" type="ORF">TRIHO_33860</name>
</gene>
<protein>
    <submittedName>
        <fullName evidence="1">Uncharacterized protein</fullName>
    </submittedName>
</protein>
<name>A0A132BTK7_9RHOB</name>
<evidence type="ECO:0000313" key="2">
    <source>
        <dbReference type="Proteomes" id="UP000068382"/>
    </source>
</evidence>
<dbReference type="RefSeq" id="WP_068246381.1">
    <property type="nucleotide sequence ID" value="NZ_LPUY01000088.1"/>
</dbReference>
<dbReference type="PATRIC" id="fig|1768241.3.peg.3535"/>
<accession>A0A132BTK7</accession>
<dbReference type="AlphaFoldDB" id="A0A132BTK7"/>
<dbReference type="OrthoDB" id="7873197at2"/>
<dbReference type="Proteomes" id="UP000068382">
    <property type="component" value="Unassembled WGS sequence"/>
</dbReference>